<comment type="caution">
    <text evidence="2">The sequence shown here is derived from an EMBL/GenBank/DDBJ whole genome shotgun (WGS) entry which is preliminary data.</text>
</comment>
<evidence type="ECO:0000313" key="2">
    <source>
        <dbReference type="EMBL" id="MBW0470385.1"/>
    </source>
</evidence>
<organism evidence="2 3">
    <name type="scientific">Austropuccinia psidii MF-1</name>
    <dbReference type="NCBI Taxonomy" id="1389203"/>
    <lineage>
        <taxon>Eukaryota</taxon>
        <taxon>Fungi</taxon>
        <taxon>Dikarya</taxon>
        <taxon>Basidiomycota</taxon>
        <taxon>Pucciniomycotina</taxon>
        <taxon>Pucciniomycetes</taxon>
        <taxon>Pucciniales</taxon>
        <taxon>Sphaerophragmiaceae</taxon>
        <taxon>Austropuccinia</taxon>
    </lineage>
</organism>
<feature type="compositionally biased region" description="Basic and acidic residues" evidence="1">
    <location>
        <begin position="9"/>
        <end position="22"/>
    </location>
</feature>
<dbReference type="EMBL" id="AVOT02002446">
    <property type="protein sequence ID" value="MBW0470385.1"/>
    <property type="molecule type" value="Genomic_DNA"/>
</dbReference>
<feature type="compositionally biased region" description="Basic and acidic residues" evidence="1">
    <location>
        <begin position="84"/>
        <end position="98"/>
    </location>
</feature>
<dbReference type="AlphaFoldDB" id="A0A9Q3BT84"/>
<feature type="region of interest" description="Disordered" evidence="1">
    <location>
        <begin position="1"/>
        <end position="22"/>
    </location>
</feature>
<sequence>MHRVDEEIEKASTNEGKRSQAHIHIESETATPTAFGCVPKGLPIDFLEPQWFNNYSPSKKTSFANIMRIAFLPDALQSICGKQNPDEKLGDKEFKDNDSSSNSEDFDGYSSLDSESFSSKDNDNEEEESDEDSNMQNCQEL</sequence>
<feature type="compositionally biased region" description="Low complexity" evidence="1">
    <location>
        <begin position="110"/>
        <end position="119"/>
    </location>
</feature>
<evidence type="ECO:0000256" key="1">
    <source>
        <dbReference type="SAM" id="MobiDB-lite"/>
    </source>
</evidence>
<evidence type="ECO:0000313" key="3">
    <source>
        <dbReference type="Proteomes" id="UP000765509"/>
    </source>
</evidence>
<feature type="region of interest" description="Disordered" evidence="1">
    <location>
        <begin position="80"/>
        <end position="141"/>
    </location>
</feature>
<keyword evidence="3" id="KW-1185">Reference proteome</keyword>
<gene>
    <name evidence="2" type="ORF">O181_010100</name>
</gene>
<feature type="compositionally biased region" description="Acidic residues" evidence="1">
    <location>
        <begin position="123"/>
        <end position="133"/>
    </location>
</feature>
<dbReference type="OrthoDB" id="2506837at2759"/>
<dbReference type="Proteomes" id="UP000765509">
    <property type="component" value="Unassembled WGS sequence"/>
</dbReference>
<name>A0A9Q3BT84_9BASI</name>
<accession>A0A9Q3BT84</accession>
<protein>
    <submittedName>
        <fullName evidence="2">Uncharacterized protein</fullName>
    </submittedName>
</protein>
<proteinExistence type="predicted"/>
<reference evidence="2" key="1">
    <citation type="submission" date="2021-03" db="EMBL/GenBank/DDBJ databases">
        <title>Draft genome sequence of rust myrtle Austropuccinia psidii MF-1, a brazilian biotype.</title>
        <authorList>
            <person name="Quecine M.C."/>
            <person name="Pachon D.M.R."/>
            <person name="Bonatelli M.L."/>
            <person name="Correr F.H."/>
            <person name="Franceschini L.M."/>
            <person name="Leite T.F."/>
            <person name="Margarido G.R.A."/>
            <person name="Almeida C.A."/>
            <person name="Ferrarezi J.A."/>
            <person name="Labate C.A."/>
        </authorList>
    </citation>
    <scope>NUCLEOTIDE SEQUENCE</scope>
    <source>
        <strain evidence="2">MF-1</strain>
    </source>
</reference>